<keyword evidence="2" id="KW-0808">Transferase</keyword>
<dbReference type="SUPFAM" id="SSF53335">
    <property type="entry name" value="S-adenosyl-L-methionine-dependent methyltransferases"/>
    <property type="match status" value="1"/>
</dbReference>
<dbReference type="EMBL" id="JADEWC010000002">
    <property type="protein sequence ID" value="MBE9221269.1"/>
    <property type="molecule type" value="Genomic_DNA"/>
</dbReference>
<dbReference type="Proteomes" id="UP000654604">
    <property type="component" value="Unassembled WGS sequence"/>
</dbReference>
<dbReference type="InterPro" id="IPR025714">
    <property type="entry name" value="Methyltranfer_dom"/>
</dbReference>
<dbReference type="PANTHER" id="PTHR43464:SF91">
    <property type="entry name" value="SLL0487 PROTEIN"/>
    <property type="match status" value="1"/>
</dbReference>
<keyword evidence="3" id="KW-1185">Reference proteome</keyword>
<accession>A0ABR9V393</accession>
<evidence type="ECO:0000259" key="1">
    <source>
        <dbReference type="Pfam" id="PF13847"/>
    </source>
</evidence>
<dbReference type="GO" id="GO:0008168">
    <property type="term" value="F:methyltransferase activity"/>
    <property type="evidence" value="ECO:0007669"/>
    <property type="project" value="UniProtKB-KW"/>
</dbReference>
<dbReference type="Gene3D" id="3.40.50.150">
    <property type="entry name" value="Vaccinia Virus protein VP39"/>
    <property type="match status" value="1"/>
</dbReference>
<comment type="caution">
    <text evidence="2">The sequence shown here is derived from an EMBL/GenBank/DDBJ whole genome shotgun (WGS) entry which is preliminary data.</text>
</comment>
<dbReference type="RefSeq" id="WP_193799468.1">
    <property type="nucleotide sequence ID" value="NZ_JADEWC010000002.1"/>
</dbReference>
<evidence type="ECO:0000313" key="2">
    <source>
        <dbReference type="EMBL" id="MBE9221269.1"/>
    </source>
</evidence>
<feature type="domain" description="Methyltransferase" evidence="1">
    <location>
        <begin position="53"/>
        <end position="201"/>
    </location>
</feature>
<reference evidence="2 3" key="1">
    <citation type="submission" date="2020-10" db="EMBL/GenBank/DDBJ databases">
        <authorList>
            <person name="Castelo-Branco R."/>
            <person name="Eusebio N."/>
            <person name="Adriana R."/>
            <person name="Vieira A."/>
            <person name="Brugerolle De Fraissinette N."/>
            <person name="Rezende De Castro R."/>
            <person name="Schneider M.P."/>
            <person name="Vasconcelos V."/>
            <person name="Leao P.N."/>
        </authorList>
    </citation>
    <scope>NUCLEOTIDE SEQUENCE [LARGE SCALE GENOMIC DNA]</scope>
    <source>
        <strain evidence="2 3">LEGE 03274</strain>
    </source>
</reference>
<protein>
    <submittedName>
        <fullName evidence="2">Class I SAM-dependent methyltransferase</fullName>
    </submittedName>
</protein>
<keyword evidence="2" id="KW-0489">Methyltransferase</keyword>
<sequence length="446" mass="52119">MNQDTTKSLQEQYDNLPYPQIPIEQSPEEYYDTLFIHDLTTPYYLSQQKIIDTKDKVILDAGCGSGWTSLFLAYANPGAKIIGIDLSPKSVEVAKKRLNHHGFTNSEFYALSIEDIDKLNYRFDYINCDEVIYLLPDAEKVLKLFQSLLNEQGIIRVNFHSYYQRFNFFRLQKLFKNMGLMDSNPDDLEVELVKETFNSLNDSVAAKQLWKNKFASMALPPQKQKQSILVNYLLQGDKGFTIPQVFEMLKSSHLSFLSMVMWRKWNIRDLFQNPDSLPDIWELGLGEVSHEEELSLYELLNPVHRLIDFWCVNDNLQSSINPVINWDKKDWGMAKISLHPRLKYKKIKEDLLKAIRTKQSFLFNRYISFPAKGNIDIESDIASCLIVLWEKDSVTLEELVKRWLIIQPNDLVSLQPKSMEVAYDELINVIVRLENFLYILVEKIEE</sequence>
<dbReference type="GO" id="GO:0032259">
    <property type="term" value="P:methylation"/>
    <property type="evidence" value="ECO:0007669"/>
    <property type="project" value="UniProtKB-KW"/>
</dbReference>
<proteinExistence type="predicted"/>
<name>A0ABR9V393_9CHRO</name>
<organism evidence="2 3">
    <name type="scientific">Cyanobacterium stanieri LEGE 03274</name>
    <dbReference type="NCBI Taxonomy" id="1828756"/>
    <lineage>
        <taxon>Bacteria</taxon>
        <taxon>Bacillati</taxon>
        <taxon>Cyanobacteriota</taxon>
        <taxon>Cyanophyceae</taxon>
        <taxon>Oscillatoriophycideae</taxon>
        <taxon>Chroococcales</taxon>
        <taxon>Geminocystaceae</taxon>
        <taxon>Cyanobacterium</taxon>
    </lineage>
</organism>
<dbReference type="InterPro" id="IPR029063">
    <property type="entry name" value="SAM-dependent_MTases_sf"/>
</dbReference>
<dbReference type="CDD" id="cd02440">
    <property type="entry name" value="AdoMet_MTases"/>
    <property type="match status" value="1"/>
</dbReference>
<dbReference type="PANTHER" id="PTHR43464">
    <property type="entry name" value="METHYLTRANSFERASE"/>
    <property type="match status" value="1"/>
</dbReference>
<dbReference type="Pfam" id="PF13847">
    <property type="entry name" value="Methyltransf_31"/>
    <property type="match status" value="1"/>
</dbReference>
<gene>
    <name evidence="2" type="ORF">IQ215_01025</name>
</gene>
<evidence type="ECO:0000313" key="3">
    <source>
        <dbReference type="Proteomes" id="UP000654604"/>
    </source>
</evidence>